<keyword evidence="3" id="KW-1185">Reference proteome</keyword>
<evidence type="ECO:0000313" key="2">
    <source>
        <dbReference type="EMBL" id="CAK6972187.1"/>
    </source>
</evidence>
<dbReference type="AlphaFoldDB" id="A0AAV1PJQ5"/>
<protein>
    <submittedName>
        <fullName evidence="2">Uncharacterized protein LOC122989106 isoform X1</fullName>
    </submittedName>
</protein>
<dbReference type="PANTHER" id="PTHR34828">
    <property type="entry name" value="TESTIS-EXPRESSED PROTEIN 45"/>
    <property type="match status" value="1"/>
</dbReference>
<proteinExistence type="predicted"/>
<dbReference type="EMBL" id="CAWUFR010000194">
    <property type="protein sequence ID" value="CAK6972187.1"/>
    <property type="molecule type" value="Genomic_DNA"/>
</dbReference>
<name>A0AAV1PJQ5_SCOSC</name>
<dbReference type="InterPro" id="IPR028001">
    <property type="entry name" value="SAXO5"/>
</dbReference>
<evidence type="ECO:0000313" key="3">
    <source>
        <dbReference type="Proteomes" id="UP001314229"/>
    </source>
</evidence>
<organism evidence="2 3">
    <name type="scientific">Scomber scombrus</name>
    <name type="common">Atlantic mackerel</name>
    <name type="synonym">Scomber vernalis</name>
    <dbReference type="NCBI Taxonomy" id="13677"/>
    <lineage>
        <taxon>Eukaryota</taxon>
        <taxon>Metazoa</taxon>
        <taxon>Chordata</taxon>
        <taxon>Craniata</taxon>
        <taxon>Vertebrata</taxon>
        <taxon>Euteleostomi</taxon>
        <taxon>Actinopterygii</taxon>
        <taxon>Neopterygii</taxon>
        <taxon>Teleostei</taxon>
        <taxon>Neoteleostei</taxon>
        <taxon>Acanthomorphata</taxon>
        <taxon>Pelagiaria</taxon>
        <taxon>Scombriformes</taxon>
        <taxon>Scombridae</taxon>
        <taxon>Scomber</taxon>
    </lineage>
</organism>
<dbReference type="Proteomes" id="UP001314229">
    <property type="component" value="Unassembled WGS sequence"/>
</dbReference>
<reference evidence="2 3" key="1">
    <citation type="submission" date="2024-01" db="EMBL/GenBank/DDBJ databases">
        <authorList>
            <person name="Alioto T."/>
            <person name="Alioto T."/>
            <person name="Gomez Garrido J."/>
        </authorList>
    </citation>
    <scope>NUCLEOTIDE SEQUENCE [LARGE SCALE GENOMIC DNA]</scope>
</reference>
<feature type="region of interest" description="Disordered" evidence="1">
    <location>
        <begin position="149"/>
        <end position="170"/>
    </location>
</feature>
<sequence>MTAVVKTLIPARPVGKDSFLSTNIPFLDRNNPKAFSTSFKEHFQPVCSKKADPVSHPSPAQVDHKDLRYIKEYLTEAMVSYQRHPLPQITRTPSWAKLYTNFKMQRDHGEVGFLTTQSQTFQPRPFQPPSASIQPSLAIKTMQQVEQFPESIQKDSYPPKNGSPPIKPTVKHLVEGFPTIKGDRRESGFLSHYNNTFQGAWSRPVQPVEKHSSSVAMGNPEKIVERETTHAVSFSQPTVCRPPVMKERLKLNLGNFSKDPWSSTARETFCYHKLEDPVVLTRRDRNFSSVPEGDTDMGRNKERMSVTTNRNSFSNNHTQLPVHVTGADMMTKSNVQFSPPRLSGLYYTTTTTEHYFKRDGERPKPATQLPSNILSGPVEHGVNFSTTDIDFLPKKTCREAPFPSQQRSNIRLPLGHQHYSTTHREAYTAKPLILQPDGCKQLSSHIVMQ</sequence>
<accession>A0AAV1PJQ5</accession>
<dbReference type="PANTHER" id="PTHR34828:SF1">
    <property type="entry name" value="TESTIS-EXPRESSED PROTEIN 45"/>
    <property type="match status" value="1"/>
</dbReference>
<evidence type="ECO:0000256" key="1">
    <source>
        <dbReference type="SAM" id="MobiDB-lite"/>
    </source>
</evidence>
<gene>
    <name evidence="2" type="ORF">FSCOSCO3_A014818</name>
</gene>
<comment type="caution">
    <text evidence="2">The sequence shown here is derived from an EMBL/GenBank/DDBJ whole genome shotgun (WGS) entry which is preliminary data.</text>
</comment>